<sequence length="355" mass="40102">MSVQIVEPGVALPAAVPQFPLDQWYVAGFSWELKDKPIGRTFLNKPVVLFRTTEGEICALENRCCHRALPLSDGTVEEGGIRCGYHGLLFDGAGRCIDIPGQTKIPGKAIVPAYHIREQDQILWIWFGSTSDSEPSFEPPQYDVHSSGRYLFDGDVYHYDAPWQLVHDNLMDLSHLGYVHLKTIGGNAKVHMNAEMKVEAGDEWVRVVRHMPGSTPPPTYTAAFPFKGEVDRWQEIEFHVNHLRIWSGAADAGTCDLNDPNRGGFHMKGFHGVTPETETTCHYFWSVATNPVRDPEETKQKVIEQSKMTFDEDKVVIESQYKNMLRFGDRPMIDIHVDVGPNRARKIIEKLKSIS</sequence>
<dbReference type="InterPro" id="IPR050584">
    <property type="entry name" value="Cholesterol_7-desaturase"/>
</dbReference>
<evidence type="ECO:0000256" key="1">
    <source>
        <dbReference type="ARBA" id="ARBA00022714"/>
    </source>
</evidence>
<evidence type="ECO:0000256" key="2">
    <source>
        <dbReference type="ARBA" id="ARBA00022723"/>
    </source>
</evidence>
<dbReference type="AlphaFoldDB" id="A0A443ZW19"/>
<evidence type="ECO:0000256" key="3">
    <source>
        <dbReference type="ARBA" id="ARBA00022797"/>
    </source>
</evidence>
<dbReference type="PROSITE" id="PS51296">
    <property type="entry name" value="RIESKE"/>
    <property type="match status" value="1"/>
</dbReference>
<dbReference type="CDD" id="cd08878">
    <property type="entry name" value="RHO_alpha_C_DMO-like"/>
    <property type="match status" value="1"/>
</dbReference>
<dbReference type="OrthoDB" id="9769355at2"/>
<accession>A0A443ZW19</accession>
<evidence type="ECO:0000259" key="7">
    <source>
        <dbReference type="PROSITE" id="PS51296"/>
    </source>
</evidence>
<feature type="domain" description="Rieske" evidence="7">
    <location>
        <begin position="24"/>
        <end position="125"/>
    </location>
</feature>
<reference evidence="8 9" key="1">
    <citation type="submission" date="2018-06" db="EMBL/GenBank/DDBJ databases">
        <title>Bacteria isolated from soil of Wuhan.</title>
        <authorList>
            <person name="Wei X."/>
            <person name="Chunhua H."/>
        </authorList>
    </citation>
    <scope>NUCLEOTIDE SEQUENCE [LARGE SCALE GENOMIC DNA]</scope>
    <source>
        <strain evidence="9">xwS2</strain>
    </source>
</reference>
<protein>
    <submittedName>
        <fullName evidence="8">2Fe-2S ferredoxin</fullName>
    </submittedName>
</protein>
<keyword evidence="4" id="KW-0560">Oxidoreductase</keyword>
<dbReference type="InterPro" id="IPR017941">
    <property type="entry name" value="Rieske_2Fe-2S"/>
</dbReference>
<comment type="caution">
    <text evidence="8">The sequence shown here is derived from an EMBL/GenBank/DDBJ whole genome shotgun (WGS) entry which is preliminary data.</text>
</comment>
<keyword evidence="1" id="KW-0001">2Fe-2S</keyword>
<dbReference type="GO" id="GO:0051537">
    <property type="term" value="F:2 iron, 2 sulfur cluster binding"/>
    <property type="evidence" value="ECO:0007669"/>
    <property type="project" value="UniProtKB-KW"/>
</dbReference>
<evidence type="ECO:0000256" key="5">
    <source>
        <dbReference type="ARBA" id="ARBA00023004"/>
    </source>
</evidence>
<evidence type="ECO:0000256" key="4">
    <source>
        <dbReference type="ARBA" id="ARBA00023002"/>
    </source>
</evidence>
<dbReference type="PANTHER" id="PTHR21266:SF60">
    <property type="entry name" value="3-KETOSTEROID-9-ALPHA-MONOOXYGENASE, OXYGENASE COMPONENT"/>
    <property type="match status" value="1"/>
</dbReference>
<evidence type="ECO:0000313" key="9">
    <source>
        <dbReference type="Proteomes" id="UP000288983"/>
    </source>
</evidence>
<dbReference type="Pfam" id="PF19112">
    <property type="entry name" value="VanA_C"/>
    <property type="match status" value="1"/>
</dbReference>
<dbReference type="Gene3D" id="3.90.380.10">
    <property type="entry name" value="Naphthalene 1,2-dioxygenase Alpha Subunit, Chain A, domain 1"/>
    <property type="match status" value="1"/>
</dbReference>
<dbReference type="SUPFAM" id="SSF55961">
    <property type="entry name" value="Bet v1-like"/>
    <property type="match status" value="1"/>
</dbReference>
<keyword evidence="2" id="KW-0479">Metal-binding</keyword>
<dbReference type="Proteomes" id="UP000288983">
    <property type="component" value="Unassembled WGS sequence"/>
</dbReference>
<dbReference type="Pfam" id="PF00355">
    <property type="entry name" value="Rieske"/>
    <property type="match status" value="1"/>
</dbReference>
<dbReference type="InterPro" id="IPR036922">
    <property type="entry name" value="Rieske_2Fe-2S_sf"/>
</dbReference>
<keyword evidence="6" id="KW-0411">Iron-sulfur</keyword>
<proteinExistence type="predicted"/>
<dbReference type="Gene3D" id="2.102.10.10">
    <property type="entry name" value="Rieske [2Fe-2S] iron-sulphur domain"/>
    <property type="match status" value="1"/>
</dbReference>
<dbReference type="PANTHER" id="PTHR21266">
    <property type="entry name" value="IRON-SULFUR DOMAIN CONTAINING PROTEIN"/>
    <property type="match status" value="1"/>
</dbReference>
<dbReference type="GO" id="GO:0005506">
    <property type="term" value="F:iron ion binding"/>
    <property type="evidence" value="ECO:0007669"/>
    <property type="project" value="InterPro"/>
</dbReference>
<dbReference type="InterPro" id="IPR015881">
    <property type="entry name" value="ARHD_Rieske_2Fe_2S"/>
</dbReference>
<evidence type="ECO:0000313" key="8">
    <source>
        <dbReference type="EMBL" id="RWU24983.1"/>
    </source>
</evidence>
<dbReference type="EMBL" id="QJRG01000034">
    <property type="protein sequence ID" value="RWU24983.1"/>
    <property type="molecule type" value="Genomic_DNA"/>
</dbReference>
<organism evidence="8 9">
    <name type="scientific">Pseudomonas alkylphenolica</name>
    <dbReference type="NCBI Taxonomy" id="237609"/>
    <lineage>
        <taxon>Bacteria</taxon>
        <taxon>Pseudomonadati</taxon>
        <taxon>Pseudomonadota</taxon>
        <taxon>Gammaproteobacteria</taxon>
        <taxon>Pseudomonadales</taxon>
        <taxon>Pseudomonadaceae</taxon>
        <taxon>Pseudomonas</taxon>
    </lineage>
</organism>
<dbReference type="InterPro" id="IPR044043">
    <property type="entry name" value="VanA_C_cat"/>
</dbReference>
<dbReference type="RefSeq" id="WP_128322194.1">
    <property type="nucleotide sequence ID" value="NZ_QJRG01000034.1"/>
</dbReference>
<gene>
    <name evidence="8" type="ORF">DM813_04385</name>
</gene>
<dbReference type="GO" id="GO:0016491">
    <property type="term" value="F:oxidoreductase activity"/>
    <property type="evidence" value="ECO:0007669"/>
    <property type="project" value="UniProtKB-KW"/>
</dbReference>
<dbReference type="PROSITE" id="PS00570">
    <property type="entry name" value="RING_HYDROXYL_ALPHA"/>
    <property type="match status" value="1"/>
</dbReference>
<keyword evidence="5" id="KW-0408">Iron</keyword>
<evidence type="ECO:0000256" key="6">
    <source>
        <dbReference type="ARBA" id="ARBA00023014"/>
    </source>
</evidence>
<keyword evidence="3" id="KW-0058">Aromatic hydrocarbons catabolism</keyword>
<dbReference type="SUPFAM" id="SSF50022">
    <property type="entry name" value="ISP domain"/>
    <property type="match status" value="1"/>
</dbReference>
<name>A0A443ZW19_9PSED</name>